<dbReference type="InterPro" id="IPR003825">
    <property type="entry name" value="Colicin-V_CvpA"/>
</dbReference>
<protein>
    <submittedName>
        <fullName evidence="6">Colicin V synthesis protein</fullName>
    </submittedName>
</protein>
<dbReference type="OrthoDB" id="9810601at2"/>
<feature type="transmembrane region" description="Helical" evidence="5">
    <location>
        <begin position="61"/>
        <end position="85"/>
    </location>
</feature>
<proteinExistence type="predicted"/>
<dbReference type="GO" id="GO:0009403">
    <property type="term" value="P:toxin biosynthetic process"/>
    <property type="evidence" value="ECO:0007669"/>
    <property type="project" value="InterPro"/>
</dbReference>
<dbReference type="Pfam" id="PF02674">
    <property type="entry name" value="Colicin_V"/>
    <property type="match status" value="1"/>
</dbReference>
<keyword evidence="7" id="KW-1185">Reference proteome</keyword>
<sequence length="161" mass="17404">MAAIDLILLLLLLASVLLGLWRGLVYELLSIAGWVVAFLLAQTFAAWAAERLPLKDFTEPLRYAAGFVAVFVAAAFGAALLSWLVGQVIDSVGLRPVDRVLGAGFGLLRGLVMLLALALVVNMTPFKQQEGWQASVGARSLDRGLYWLKGAMPDSLARYFP</sequence>
<feature type="transmembrane region" description="Helical" evidence="5">
    <location>
        <begin position="29"/>
        <end position="49"/>
    </location>
</feature>
<dbReference type="PANTHER" id="PTHR36926:SF1">
    <property type="entry name" value="COLICIN V PRODUCTION PROTEIN"/>
    <property type="match status" value="1"/>
</dbReference>
<evidence type="ECO:0000256" key="3">
    <source>
        <dbReference type="ARBA" id="ARBA00022989"/>
    </source>
</evidence>
<organism evidence="6 7">
    <name type="scientific">Malikia granosa</name>
    <dbReference type="NCBI Taxonomy" id="263067"/>
    <lineage>
        <taxon>Bacteria</taxon>
        <taxon>Pseudomonadati</taxon>
        <taxon>Pseudomonadota</taxon>
        <taxon>Betaproteobacteria</taxon>
        <taxon>Burkholderiales</taxon>
        <taxon>Comamonadaceae</taxon>
        <taxon>Malikia</taxon>
    </lineage>
</organism>
<evidence type="ECO:0000256" key="4">
    <source>
        <dbReference type="ARBA" id="ARBA00023136"/>
    </source>
</evidence>
<keyword evidence="2 5" id="KW-0812">Transmembrane</keyword>
<gene>
    <name evidence="6" type="ORF">C6P64_04650</name>
</gene>
<keyword evidence="3 5" id="KW-1133">Transmembrane helix</keyword>
<dbReference type="GO" id="GO:0016020">
    <property type="term" value="C:membrane"/>
    <property type="evidence" value="ECO:0007669"/>
    <property type="project" value="UniProtKB-SubCell"/>
</dbReference>
<keyword evidence="4 5" id="KW-0472">Membrane</keyword>
<evidence type="ECO:0000313" key="6">
    <source>
        <dbReference type="EMBL" id="PRD66570.1"/>
    </source>
</evidence>
<name>A0A2S9K7Y4_9BURK</name>
<comment type="caution">
    <text evidence="6">The sequence shown here is derived from an EMBL/GenBank/DDBJ whole genome shotgun (WGS) entry which is preliminary data.</text>
</comment>
<dbReference type="EMBL" id="PVLQ01000012">
    <property type="protein sequence ID" value="PRD66570.1"/>
    <property type="molecule type" value="Genomic_DNA"/>
</dbReference>
<evidence type="ECO:0000256" key="1">
    <source>
        <dbReference type="ARBA" id="ARBA00004141"/>
    </source>
</evidence>
<evidence type="ECO:0000256" key="5">
    <source>
        <dbReference type="SAM" id="Phobius"/>
    </source>
</evidence>
<dbReference type="AlphaFoldDB" id="A0A2S9K7Y4"/>
<reference evidence="6 7" key="1">
    <citation type="submission" date="2018-03" db="EMBL/GenBank/DDBJ databases">
        <title>Comparative genomics illustrates the genes involved in a hyperalkaliphilic mechanisms of Serpentinomonas isolated from highly-alkaline calcium-rich serpentinized springs.</title>
        <authorList>
            <person name="Suzuki S."/>
            <person name="Ishii S."/>
            <person name="Walworth N."/>
            <person name="Bird L."/>
            <person name="Kuenen J.G."/>
            <person name="Nealson K.H."/>
        </authorList>
    </citation>
    <scope>NUCLEOTIDE SEQUENCE [LARGE SCALE GENOMIC DNA]</scope>
    <source>
        <strain evidence="6 7">P1</strain>
    </source>
</reference>
<feature type="transmembrane region" description="Helical" evidence="5">
    <location>
        <begin position="100"/>
        <end position="121"/>
    </location>
</feature>
<evidence type="ECO:0000256" key="2">
    <source>
        <dbReference type="ARBA" id="ARBA00022692"/>
    </source>
</evidence>
<dbReference type="RefSeq" id="WP_105747410.1">
    <property type="nucleotide sequence ID" value="NZ_PVLQ01000012.1"/>
</dbReference>
<accession>A0A2S9K7Y4</accession>
<evidence type="ECO:0000313" key="7">
    <source>
        <dbReference type="Proteomes" id="UP000238589"/>
    </source>
</evidence>
<comment type="subcellular location">
    <subcellularLocation>
        <location evidence="1">Membrane</location>
        <topology evidence="1">Multi-pass membrane protein</topology>
    </subcellularLocation>
</comment>
<dbReference type="PANTHER" id="PTHR36926">
    <property type="entry name" value="COLICIN V PRODUCTION PROTEIN"/>
    <property type="match status" value="1"/>
</dbReference>
<dbReference type="InterPro" id="IPR052719">
    <property type="entry name" value="CvpA-like"/>
</dbReference>
<dbReference type="Proteomes" id="UP000238589">
    <property type="component" value="Unassembled WGS sequence"/>
</dbReference>